<name>A0A261EWA5_9BIFI</name>
<evidence type="ECO:0000313" key="4">
    <source>
        <dbReference type="Proteomes" id="UP000216454"/>
    </source>
</evidence>
<accession>A0A261EWA5</accession>
<sequence>MKLAPIWDPTARKPGPPPVHVDLFPLFLGGTVLWGVAGVVCIICNIAGIMPLRETITCVIGVVVGLGLLIWEHNERRIYRLLGDDDDSATDASDDAGVDSATAVTSAAGDSAANDSSVDSAVNSTSINNAHDARSTGNARR</sequence>
<dbReference type="RefSeq" id="WP_244569156.1">
    <property type="nucleotide sequence ID" value="NZ_MWWQ01000009.1"/>
</dbReference>
<dbReference type="EMBL" id="MWWQ01000009">
    <property type="protein sequence ID" value="OZG51131.1"/>
    <property type="molecule type" value="Genomic_DNA"/>
</dbReference>
<dbReference type="Proteomes" id="UP000216454">
    <property type="component" value="Unassembled WGS sequence"/>
</dbReference>
<keyword evidence="2" id="KW-1133">Transmembrane helix</keyword>
<evidence type="ECO:0000256" key="2">
    <source>
        <dbReference type="SAM" id="Phobius"/>
    </source>
</evidence>
<dbReference type="AlphaFoldDB" id="A0A261EWA5"/>
<gene>
    <name evidence="3" type="ORF">PSSU_1068</name>
</gene>
<reference evidence="3 4" key="1">
    <citation type="journal article" date="2017" name="BMC Genomics">
        <title>Comparative genomic and phylogenomic analyses of the Bifidobacteriaceae family.</title>
        <authorList>
            <person name="Lugli G.A."/>
            <person name="Milani C."/>
            <person name="Turroni F."/>
            <person name="Duranti S."/>
            <person name="Mancabelli L."/>
            <person name="Mangifesta M."/>
            <person name="Ferrario C."/>
            <person name="Modesto M."/>
            <person name="Mattarelli P."/>
            <person name="Jiri K."/>
            <person name="van Sinderen D."/>
            <person name="Ventura M."/>
        </authorList>
    </citation>
    <scope>NUCLEOTIDE SEQUENCE [LARGE SCALE GENOMIC DNA]</scope>
    <source>
        <strain evidence="3 4">DSM 24744</strain>
    </source>
</reference>
<proteinExistence type="predicted"/>
<organism evidence="3 4">
    <name type="scientific">Pseudoscardovia suis</name>
    <dbReference type="NCBI Taxonomy" id="987063"/>
    <lineage>
        <taxon>Bacteria</taxon>
        <taxon>Bacillati</taxon>
        <taxon>Actinomycetota</taxon>
        <taxon>Actinomycetes</taxon>
        <taxon>Bifidobacteriales</taxon>
        <taxon>Bifidobacteriaceae</taxon>
        <taxon>Pseudoscardovia</taxon>
    </lineage>
</organism>
<feature type="compositionally biased region" description="Low complexity" evidence="1">
    <location>
        <begin position="106"/>
        <end position="126"/>
    </location>
</feature>
<keyword evidence="2" id="KW-0812">Transmembrane</keyword>
<feature type="region of interest" description="Disordered" evidence="1">
    <location>
        <begin position="106"/>
        <end position="141"/>
    </location>
</feature>
<protein>
    <recommendedName>
        <fullName evidence="5">DUF2530 domain-containing protein</fullName>
    </recommendedName>
</protein>
<keyword evidence="2" id="KW-0472">Membrane</keyword>
<feature type="transmembrane region" description="Helical" evidence="2">
    <location>
        <begin position="23"/>
        <end position="48"/>
    </location>
</feature>
<evidence type="ECO:0000313" key="3">
    <source>
        <dbReference type="EMBL" id="OZG51131.1"/>
    </source>
</evidence>
<evidence type="ECO:0008006" key="5">
    <source>
        <dbReference type="Google" id="ProtNLM"/>
    </source>
</evidence>
<keyword evidence="4" id="KW-1185">Reference proteome</keyword>
<evidence type="ECO:0000256" key="1">
    <source>
        <dbReference type="SAM" id="MobiDB-lite"/>
    </source>
</evidence>
<feature type="transmembrane region" description="Helical" evidence="2">
    <location>
        <begin position="55"/>
        <end position="71"/>
    </location>
</feature>
<comment type="caution">
    <text evidence="3">The sequence shown here is derived from an EMBL/GenBank/DDBJ whole genome shotgun (WGS) entry which is preliminary data.</text>
</comment>